<dbReference type="AlphaFoldDB" id="A0AAV7WEK2"/>
<gene>
    <name evidence="2" type="ORF">NDU88_006097</name>
</gene>
<evidence type="ECO:0000256" key="1">
    <source>
        <dbReference type="SAM" id="MobiDB-lite"/>
    </source>
</evidence>
<evidence type="ECO:0000313" key="3">
    <source>
        <dbReference type="Proteomes" id="UP001066276"/>
    </source>
</evidence>
<reference evidence="2" key="1">
    <citation type="journal article" date="2022" name="bioRxiv">
        <title>Sequencing and chromosome-scale assembly of the giantPleurodeles waltlgenome.</title>
        <authorList>
            <person name="Brown T."/>
            <person name="Elewa A."/>
            <person name="Iarovenko S."/>
            <person name="Subramanian E."/>
            <person name="Araus A.J."/>
            <person name="Petzold A."/>
            <person name="Susuki M."/>
            <person name="Suzuki K.-i.T."/>
            <person name="Hayashi T."/>
            <person name="Toyoda A."/>
            <person name="Oliveira C."/>
            <person name="Osipova E."/>
            <person name="Leigh N.D."/>
            <person name="Simon A."/>
            <person name="Yun M.H."/>
        </authorList>
    </citation>
    <scope>NUCLEOTIDE SEQUENCE</scope>
    <source>
        <strain evidence="2">20211129_DDA</strain>
        <tissue evidence="2">Liver</tissue>
    </source>
</reference>
<organism evidence="2 3">
    <name type="scientific">Pleurodeles waltl</name>
    <name type="common">Iberian ribbed newt</name>
    <dbReference type="NCBI Taxonomy" id="8319"/>
    <lineage>
        <taxon>Eukaryota</taxon>
        <taxon>Metazoa</taxon>
        <taxon>Chordata</taxon>
        <taxon>Craniata</taxon>
        <taxon>Vertebrata</taxon>
        <taxon>Euteleostomi</taxon>
        <taxon>Amphibia</taxon>
        <taxon>Batrachia</taxon>
        <taxon>Caudata</taxon>
        <taxon>Salamandroidea</taxon>
        <taxon>Salamandridae</taxon>
        <taxon>Pleurodelinae</taxon>
        <taxon>Pleurodeles</taxon>
    </lineage>
</organism>
<keyword evidence="3" id="KW-1185">Reference proteome</keyword>
<feature type="region of interest" description="Disordered" evidence="1">
    <location>
        <begin position="114"/>
        <end position="153"/>
    </location>
</feature>
<comment type="caution">
    <text evidence="2">The sequence shown here is derived from an EMBL/GenBank/DDBJ whole genome shotgun (WGS) entry which is preliminary data.</text>
</comment>
<sequence length="209" mass="22873">MDMLKTSVAILEAKTHKLEAKVEVAEGRARRCNLRIVGFPEGVKGVNVEAFLEDLICKTLPDAPLSAVFVVEHAHMALAAPPPAGPPPRTIIAKVLNYRDQDSPEAAWDWLEQNDETGTPDSLHGESGRRHLGTAEVHTAARRSTRRHRAGRGSRMIVHLERTLSLERHRQEQEEAKLLVPTVTSEASSRSGSPCVTGKLSPEVGTEDT</sequence>
<dbReference type="Gene3D" id="3.30.70.1820">
    <property type="entry name" value="L1 transposable element, RRM domain"/>
    <property type="match status" value="1"/>
</dbReference>
<feature type="compositionally biased region" description="Basic residues" evidence="1">
    <location>
        <begin position="140"/>
        <end position="152"/>
    </location>
</feature>
<dbReference type="Proteomes" id="UP001066276">
    <property type="component" value="Chromosome 1_2"/>
</dbReference>
<feature type="compositionally biased region" description="Polar residues" evidence="1">
    <location>
        <begin position="182"/>
        <end position="194"/>
    </location>
</feature>
<name>A0AAV7WEK2_PLEWA</name>
<accession>A0AAV7WEK2</accession>
<proteinExistence type="predicted"/>
<protein>
    <submittedName>
        <fullName evidence="2">Uncharacterized protein</fullName>
    </submittedName>
</protein>
<evidence type="ECO:0000313" key="2">
    <source>
        <dbReference type="EMBL" id="KAJ1210735.1"/>
    </source>
</evidence>
<dbReference type="EMBL" id="JANPWB010000002">
    <property type="protein sequence ID" value="KAJ1210735.1"/>
    <property type="molecule type" value="Genomic_DNA"/>
</dbReference>
<feature type="region of interest" description="Disordered" evidence="1">
    <location>
        <begin position="180"/>
        <end position="209"/>
    </location>
</feature>